<evidence type="ECO:0000313" key="23">
    <source>
        <dbReference type="EMBL" id="KAF6452208.1"/>
    </source>
</evidence>
<dbReference type="Proteomes" id="UP000550707">
    <property type="component" value="Unassembled WGS sequence"/>
</dbReference>
<dbReference type="GO" id="GO:0005509">
    <property type="term" value="F:calcium ion binding"/>
    <property type="evidence" value="ECO:0007669"/>
    <property type="project" value="InterPro"/>
</dbReference>
<keyword evidence="14" id="KW-0206">Cytoskeleton</keyword>
<comment type="subunit">
    <text evidence="18">Microtubule inner protein component of sperm flagellar doublet microtubules. Binds PARK7. Part of a ternary complex containing PARK7, EFCAB6/DJBP and AR.</text>
</comment>
<feature type="region of interest" description="Disordered" evidence="21">
    <location>
        <begin position="1263"/>
        <end position="1326"/>
    </location>
</feature>
<dbReference type="FunFam" id="1.10.238.10:FF:000240">
    <property type="entry name" value="EF-hand calcium-binding domain-containing protein 6"/>
    <property type="match status" value="1"/>
</dbReference>
<feature type="region of interest" description="Disordered" evidence="21">
    <location>
        <begin position="959"/>
        <end position="981"/>
    </location>
</feature>
<evidence type="ECO:0000256" key="7">
    <source>
        <dbReference type="ARBA" id="ARBA00022723"/>
    </source>
</evidence>
<feature type="domain" description="EF-hand" evidence="22">
    <location>
        <begin position="1456"/>
        <end position="1486"/>
    </location>
</feature>
<feature type="domain" description="EF-hand" evidence="22">
    <location>
        <begin position="87"/>
        <end position="122"/>
    </location>
</feature>
<feature type="domain" description="EF-hand" evidence="22">
    <location>
        <begin position="1087"/>
        <end position="1122"/>
    </location>
</feature>
<evidence type="ECO:0000256" key="20">
    <source>
        <dbReference type="ARBA" id="ARBA00083181"/>
    </source>
</evidence>
<dbReference type="GO" id="GO:0031514">
    <property type="term" value="C:motile cilium"/>
    <property type="evidence" value="ECO:0007669"/>
    <property type="project" value="UniProtKB-SubCell"/>
</dbReference>
<dbReference type="SMART" id="SM00054">
    <property type="entry name" value="EFh"/>
    <property type="match status" value="11"/>
</dbReference>
<dbReference type="InterPro" id="IPR018247">
    <property type="entry name" value="EF_Hand_1_Ca_BS"/>
</dbReference>
<dbReference type="PANTHER" id="PTHR20875">
    <property type="entry name" value="EF-HAND CALCIUM-BINDING DOMAIN-CONTAINING PROTEIN 6-RELATED"/>
    <property type="match status" value="1"/>
</dbReference>
<reference evidence="23 24" key="1">
    <citation type="journal article" date="2020" name="Nature">
        <title>Six reference-quality genomes reveal evolution of bat adaptations.</title>
        <authorList>
            <person name="Jebb D."/>
            <person name="Huang Z."/>
            <person name="Pippel M."/>
            <person name="Hughes G.M."/>
            <person name="Lavrichenko K."/>
            <person name="Devanna P."/>
            <person name="Winkler S."/>
            <person name="Jermiin L.S."/>
            <person name="Skirmuntt E.C."/>
            <person name="Katzourakis A."/>
            <person name="Burkitt-Gray L."/>
            <person name="Ray D.A."/>
            <person name="Sullivan K.A.M."/>
            <person name="Roscito J.G."/>
            <person name="Kirilenko B.M."/>
            <person name="Davalos L.M."/>
            <person name="Corthals A.P."/>
            <person name="Power M.L."/>
            <person name="Jones G."/>
            <person name="Ransome R.D."/>
            <person name="Dechmann D.K.N."/>
            <person name="Locatelli A.G."/>
            <person name="Puechmaille S.J."/>
            <person name="Fedrigo O."/>
            <person name="Jarvis E.D."/>
            <person name="Hiller M."/>
            <person name="Vernes S.C."/>
            <person name="Myers E.W."/>
            <person name="Teeling E.C."/>
        </authorList>
    </citation>
    <scope>NUCLEOTIDE SEQUENCE [LARGE SCALE GENOMIC DNA]</scope>
    <source>
        <strain evidence="23">MMolMol1</strain>
        <tissue evidence="23">Muscle</tissue>
    </source>
</reference>
<evidence type="ECO:0000256" key="4">
    <source>
        <dbReference type="ARBA" id="ARBA00022490"/>
    </source>
</evidence>
<evidence type="ECO:0000256" key="1">
    <source>
        <dbReference type="ARBA" id="ARBA00004123"/>
    </source>
</evidence>
<evidence type="ECO:0000256" key="17">
    <source>
        <dbReference type="ARBA" id="ARBA00054968"/>
    </source>
</evidence>
<keyword evidence="10" id="KW-0282">Flagellum</keyword>
<evidence type="ECO:0000256" key="19">
    <source>
        <dbReference type="ARBA" id="ARBA00069150"/>
    </source>
</evidence>
<dbReference type="InterPro" id="IPR002048">
    <property type="entry name" value="EF_hand_dom"/>
</dbReference>
<feature type="domain" description="EF-hand" evidence="22">
    <location>
        <begin position="768"/>
        <end position="803"/>
    </location>
</feature>
<keyword evidence="7" id="KW-0479">Metal-binding</keyword>
<organism evidence="23 24">
    <name type="scientific">Molossus molossus</name>
    <name type="common">Pallas' mastiff bat</name>
    <name type="synonym">Vespertilio molossus</name>
    <dbReference type="NCBI Taxonomy" id="27622"/>
    <lineage>
        <taxon>Eukaryota</taxon>
        <taxon>Metazoa</taxon>
        <taxon>Chordata</taxon>
        <taxon>Craniata</taxon>
        <taxon>Vertebrata</taxon>
        <taxon>Euteleostomi</taxon>
        <taxon>Mammalia</taxon>
        <taxon>Eutheria</taxon>
        <taxon>Laurasiatheria</taxon>
        <taxon>Chiroptera</taxon>
        <taxon>Yangochiroptera</taxon>
        <taxon>Molossidae</taxon>
        <taxon>Molossus</taxon>
    </lineage>
</organism>
<keyword evidence="5" id="KW-0678">Repressor</keyword>
<evidence type="ECO:0000256" key="18">
    <source>
        <dbReference type="ARBA" id="ARBA00063636"/>
    </source>
</evidence>
<dbReference type="PANTHER" id="PTHR20875:SF2">
    <property type="entry name" value="EF-HAND CALCIUM-BINDING DOMAIN-CONTAINING PROTEIN 6"/>
    <property type="match status" value="1"/>
</dbReference>
<dbReference type="InterPro" id="IPR052603">
    <property type="entry name" value="EFCB6"/>
</dbReference>
<keyword evidence="24" id="KW-1185">Reference proteome</keyword>
<keyword evidence="15" id="KW-0539">Nucleus</keyword>
<dbReference type="GO" id="GO:0005654">
    <property type="term" value="C:nucleoplasm"/>
    <property type="evidence" value="ECO:0007669"/>
    <property type="project" value="TreeGrafter"/>
</dbReference>
<keyword evidence="4" id="KW-0963">Cytoplasm</keyword>
<evidence type="ECO:0000259" key="22">
    <source>
        <dbReference type="PROSITE" id="PS50222"/>
    </source>
</evidence>
<feature type="compositionally biased region" description="Basic and acidic residues" evidence="21">
    <location>
        <begin position="598"/>
        <end position="609"/>
    </location>
</feature>
<evidence type="ECO:0000256" key="14">
    <source>
        <dbReference type="ARBA" id="ARBA00023212"/>
    </source>
</evidence>
<keyword evidence="12" id="KW-0969">Cilium</keyword>
<dbReference type="FunFam" id="1.10.238.10:FF:000325">
    <property type="entry name" value="EF-hand calcium binding domain 6"/>
    <property type="match status" value="1"/>
</dbReference>
<evidence type="ECO:0000256" key="21">
    <source>
        <dbReference type="SAM" id="MobiDB-lite"/>
    </source>
</evidence>
<feature type="compositionally biased region" description="Low complexity" evidence="21">
    <location>
        <begin position="1309"/>
        <end position="1319"/>
    </location>
</feature>
<evidence type="ECO:0000256" key="2">
    <source>
        <dbReference type="ARBA" id="ARBA00004230"/>
    </source>
</evidence>
<evidence type="ECO:0000256" key="9">
    <source>
        <dbReference type="ARBA" id="ARBA00022837"/>
    </source>
</evidence>
<dbReference type="Pfam" id="PF08976">
    <property type="entry name" value="EF-hand_11"/>
    <property type="match status" value="2"/>
</dbReference>
<dbReference type="GO" id="GO:0005930">
    <property type="term" value="C:axoneme"/>
    <property type="evidence" value="ECO:0007669"/>
    <property type="project" value="UniProtKB-SubCell"/>
</dbReference>
<keyword evidence="8" id="KW-0677">Repeat</keyword>
<keyword evidence="9" id="KW-0106">Calcium</keyword>
<keyword evidence="11" id="KW-0805">Transcription regulation</keyword>
<dbReference type="Gene3D" id="1.10.238.10">
    <property type="entry name" value="EF-hand"/>
    <property type="match status" value="10"/>
</dbReference>
<feature type="region of interest" description="Disordered" evidence="21">
    <location>
        <begin position="595"/>
        <end position="627"/>
    </location>
</feature>
<dbReference type="FunFam" id="1.10.238.10:FF:000285">
    <property type="entry name" value="EF-hand calcium-binding domain-containing protein 6"/>
    <property type="match status" value="1"/>
</dbReference>
<dbReference type="FunFam" id="1.10.238.10:FF:000179">
    <property type="entry name" value="EF-hand calcium-binding domain-containing protein 6"/>
    <property type="match status" value="1"/>
</dbReference>
<evidence type="ECO:0000256" key="6">
    <source>
        <dbReference type="ARBA" id="ARBA00022553"/>
    </source>
</evidence>
<dbReference type="SUPFAM" id="SSF47473">
    <property type="entry name" value="EF-hand"/>
    <property type="match status" value="7"/>
</dbReference>
<dbReference type="FunFam" id="1.10.238.10:FF:000243">
    <property type="entry name" value="EF-hand calcium binding domain 6"/>
    <property type="match status" value="1"/>
</dbReference>
<dbReference type="InterPro" id="IPR015070">
    <property type="entry name" value="EF_hand_DJBP"/>
</dbReference>
<name>A0A7J8FX10_MOLMO</name>
<keyword evidence="13" id="KW-0804">Transcription</keyword>
<comment type="subcellular location">
    <subcellularLocation>
        <location evidence="2">Cell projection</location>
        <location evidence="2">Cilium</location>
        <location evidence="2">Flagellum</location>
    </subcellularLocation>
    <subcellularLocation>
        <location evidence="3">Cytoplasm</location>
        <location evidence="3">Cytoskeleton</location>
        <location evidence="3">Cilium axoneme</location>
    </subcellularLocation>
    <subcellularLocation>
        <location evidence="1">Nucleus</location>
    </subcellularLocation>
</comment>
<evidence type="ECO:0000256" key="11">
    <source>
        <dbReference type="ARBA" id="ARBA00023015"/>
    </source>
</evidence>
<feature type="domain" description="EF-hand" evidence="22">
    <location>
        <begin position="189"/>
        <end position="224"/>
    </location>
</feature>
<protein>
    <recommendedName>
        <fullName evidence="19">EF-hand calcium-binding domain-containing protein 6</fullName>
    </recommendedName>
    <alternativeName>
        <fullName evidence="20">DJ-1-binding protein</fullName>
    </alternativeName>
</protein>
<dbReference type="CDD" id="cd00051">
    <property type="entry name" value="EFh"/>
    <property type="match status" value="1"/>
</dbReference>
<sequence>MKRNSSKSNVHSTKSRDLMCKMATVPDWHTTCLHTQKFANSRPRSSYRVCSRNGFQDVFRPSSTTAVANPMLSSLDVKRILFQKIADKGQELIKAFRLLDASRNMTVSKSELRRIVTTFLLPLTREQFQGVLAQIPLTSSDAVPYLEFLSRFGGLDLNITVTKRDSGNEMSGCRTLKELGIQIGEKILKNMKSVISALKLMDVNKTGRVQPRELRRVLETFCVQMRDEEYRRFAEHYNINKDTAVDYYAFLKNFSINNNLNFTNCMGNQEVSRENQQVRNSARCYLPTSGSSEATWEDGSLDELGRTYCQELSKSHEMVEKALSAGDPSKCGYISLNYLKVVLDTFVHRLPRRTFIQLMKRFGLKTTSKVNWKQFLALLRDPRCLEVNAVPLAKKNGTDSGNQCRRENIITKLLRCEDDYKSLKKALLVISTKTDDQMKGEELRRVINGVVAKMSDSEFKELMQTLDPRGTGLVSVHTLIALLEENPKIGKRPRSADTKTPLPLAWDSVGEMVCEAVGRNPLPFQNLLQSYDPGGSGLVGAHSLKKVMHMFCPCLTAGHLTKLCSEFQDAASGKVLYRNLLASLGVGGLPAACPVPAAKDRPPRGHVQQEEQQQPSHAKRTKPTENKSTLTRNVTRDEAVGKLRSWVEQQDPAFKHRFLHFGKEPSGRVSVRDFRKVLEDSGMPMDDDQYAQLTAKIGYKKEGMTYLDFATIFGSSSSPDVNPTLPGPKVSEPQVAPSQTAAPPQSDFASYFVSAEECLRLLPQRLKESFQDLYSAFFRMDTDRDGIISMRDLHRLLQPLFTLKDEEFERLLGLLGLRLSVTLNFREFRNLFEKTPPSAGEAPQRLIRSKRKVADSELACDQAHQYLVTKAKNRWSDLSKNFIETDSEGAGILRRLDVKNALYGFDIPLTPREFEKLWMRYDTERKGHITYQEFLQKLGIAYSADVHRPYMEDLSNFMGHFTKPQPEQEGRPEQQPSTETAVPARHELKDHYQDIREALLRLDKCRSGSVSLGQVQRALQEGGCPLQEDELTELLGSWGISWQNDSINYLDLLRAVENSQPSGPEPIDFAKLGAEEVLKSVQQVVASSGLALSEAFSAVDKEDTGFVTASDFGEVLKDFCYKLTDNQYHYFLRKLRLHLTPSINWKYFLQNVSGFREETAAKWAEKMPKGPPPTSPKDMVNPELLAQLHKAVAAHYHAIAQDFENFDTTNTNTVSRDEFRAVCTRHIQILTDEQFDGLWGAMPVDAKGRLKCPDFLSRFGAEKVAAQPSTSDSTKAHRGSEVPGASEGSSVGPPPPRDLRTGSKLRTQPCTPGRAGTAPGTPPLQNCEPIESKLRGRVQCCWRTLLKECKERDALKQGDIATAEFLALVEKFHLDVSPEERRQLTTKYDLRNNGRFAYCDFIQSCVLLLKAKETSLMQRMKIQNTHRMTETGVETSSLYCALLRIQPQILHCWRPMRRSFKAYDEGGTGMIGVADFRKVLRLYGINLSEEEFFHILEYYDKTLSSRISYNDFLRAFLQ</sequence>
<evidence type="ECO:0000256" key="16">
    <source>
        <dbReference type="ARBA" id="ARBA00023273"/>
    </source>
</evidence>
<feature type="domain" description="EF-hand" evidence="22">
    <location>
        <begin position="909"/>
        <end position="944"/>
    </location>
</feature>
<feature type="domain" description="EF-hand" evidence="22">
    <location>
        <begin position="990"/>
        <end position="1025"/>
    </location>
</feature>
<keyword evidence="6" id="KW-0597">Phosphoprotein</keyword>
<evidence type="ECO:0000256" key="10">
    <source>
        <dbReference type="ARBA" id="ARBA00022846"/>
    </source>
</evidence>
<feature type="region of interest" description="Disordered" evidence="21">
    <location>
        <begin position="718"/>
        <end position="743"/>
    </location>
</feature>
<evidence type="ECO:0000256" key="8">
    <source>
        <dbReference type="ARBA" id="ARBA00022737"/>
    </source>
</evidence>
<accession>A0A7J8FX10</accession>
<evidence type="ECO:0000256" key="15">
    <source>
        <dbReference type="ARBA" id="ARBA00023242"/>
    </source>
</evidence>
<dbReference type="EMBL" id="JACASF010000010">
    <property type="protein sequence ID" value="KAF6452208.1"/>
    <property type="molecule type" value="Genomic_DNA"/>
</dbReference>
<dbReference type="PROSITE" id="PS00018">
    <property type="entry name" value="EF_HAND_1"/>
    <property type="match status" value="2"/>
</dbReference>
<evidence type="ECO:0000256" key="13">
    <source>
        <dbReference type="ARBA" id="ARBA00023163"/>
    </source>
</evidence>
<evidence type="ECO:0000313" key="24">
    <source>
        <dbReference type="Proteomes" id="UP000550707"/>
    </source>
</evidence>
<dbReference type="Pfam" id="PF13499">
    <property type="entry name" value="EF-hand_7"/>
    <property type="match status" value="1"/>
</dbReference>
<dbReference type="PROSITE" id="PS50222">
    <property type="entry name" value="EF_HAND_2"/>
    <property type="match status" value="7"/>
</dbReference>
<dbReference type="InParanoid" id="A0A7J8FX10"/>
<keyword evidence="16" id="KW-0966">Cell projection</keyword>
<proteinExistence type="predicted"/>
<comment type="function">
    <text evidence="17">Negatively regulates the androgen receptor by recruiting histone deacetylase complex, and protein DJ-1 antagonizes this inhibition by abrogation of this complex. Microtubule inner protein (MIP) part of the dynein-decorated doublet microtubules (DMTs) in cilia axoneme, which is required for motile cilia beating.</text>
</comment>
<comment type="caution">
    <text evidence="23">The sequence shown here is derived from an EMBL/GenBank/DDBJ whole genome shotgun (WGS) entry which is preliminary data.</text>
</comment>
<dbReference type="InterPro" id="IPR011992">
    <property type="entry name" value="EF-hand-dom_pair"/>
</dbReference>
<evidence type="ECO:0000256" key="3">
    <source>
        <dbReference type="ARBA" id="ARBA00004430"/>
    </source>
</evidence>
<dbReference type="FunFam" id="1.10.238.10:FF:000121">
    <property type="entry name" value="EF-hand calcium-binding domain-containing protein 6"/>
    <property type="match status" value="1"/>
</dbReference>
<dbReference type="FunFam" id="1.10.238.10:FF:000242">
    <property type="entry name" value="EF-hand calcium binding domain 6"/>
    <property type="match status" value="1"/>
</dbReference>
<gene>
    <name evidence="23" type="ORF">HJG59_004316</name>
</gene>
<evidence type="ECO:0000256" key="5">
    <source>
        <dbReference type="ARBA" id="ARBA00022491"/>
    </source>
</evidence>
<evidence type="ECO:0000256" key="12">
    <source>
        <dbReference type="ARBA" id="ARBA00023069"/>
    </source>
</evidence>